<keyword evidence="6" id="KW-1185">Reference proteome</keyword>
<dbReference type="PROSITE" id="PS51683">
    <property type="entry name" value="SAM_OMT_II"/>
    <property type="match status" value="1"/>
</dbReference>
<dbReference type="Gene3D" id="3.40.50.150">
    <property type="entry name" value="Vaccinia Virus protein VP39"/>
    <property type="match status" value="1"/>
</dbReference>
<keyword evidence="3" id="KW-0949">S-adenosyl-L-methionine</keyword>
<proteinExistence type="predicted"/>
<dbReference type="InterPro" id="IPR001077">
    <property type="entry name" value="COMT_C"/>
</dbReference>
<gene>
    <name evidence="5" type="ORF">HYALB_00007222</name>
</gene>
<evidence type="ECO:0000313" key="6">
    <source>
        <dbReference type="Proteomes" id="UP000701801"/>
    </source>
</evidence>
<dbReference type="InterPro" id="IPR029063">
    <property type="entry name" value="SAM-dependent_MTases_sf"/>
</dbReference>
<keyword evidence="1" id="KW-0489">Methyltransferase</keyword>
<evidence type="ECO:0000256" key="1">
    <source>
        <dbReference type="ARBA" id="ARBA00022603"/>
    </source>
</evidence>
<dbReference type="InterPro" id="IPR036390">
    <property type="entry name" value="WH_DNA-bd_sf"/>
</dbReference>
<dbReference type="AlphaFoldDB" id="A0A9N9LFM6"/>
<evidence type="ECO:0000313" key="5">
    <source>
        <dbReference type="EMBL" id="CAG8971742.1"/>
    </source>
</evidence>
<dbReference type="GO" id="GO:0008171">
    <property type="term" value="F:O-methyltransferase activity"/>
    <property type="evidence" value="ECO:0007669"/>
    <property type="project" value="InterPro"/>
</dbReference>
<dbReference type="Proteomes" id="UP000701801">
    <property type="component" value="Unassembled WGS sequence"/>
</dbReference>
<dbReference type="GO" id="GO:0032259">
    <property type="term" value="P:methylation"/>
    <property type="evidence" value="ECO:0007669"/>
    <property type="project" value="UniProtKB-KW"/>
</dbReference>
<comment type="caution">
    <text evidence="5">The sequence shown here is derived from an EMBL/GenBank/DDBJ whole genome shotgun (WGS) entry which is preliminary data.</text>
</comment>
<evidence type="ECO:0000259" key="4">
    <source>
        <dbReference type="Pfam" id="PF00891"/>
    </source>
</evidence>
<evidence type="ECO:0000256" key="2">
    <source>
        <dbReference type="ARBA" id="ARBA00022679"/>
    </source>
</evidence>
<dbReference type="EMBL" id="CAJVRM010000027">
    <property type="protein sequence ID" value="CAG8971742.1"/>
    <property type="molecule type" value="Genomic_DNA"/>
</dbReference>
<dbReference type="InterPro" id="IPR016461">
    <property type="entry name" value="COMT-like"/>
</dbReference>
<dbReference type="SUPFAM" id="SSF53335">
    <property type="entry name" value="S-adenosyl-L-methionine-dependent methyltransferases"/>
    <property type="match status" value="1"/>
</dbReference>
<protein>
    <recommendedName>
        <fullName evidence="4">O-methyltransferase C-terminal domain-containing protein</fullName>
    </recommendedName>
</protein>
<organism evidence="5 6">
    <name type="scientific">Hymenoscyphus albidus</name>
    <dbReference type="NCBI Taxonomy" id="595503"/>
    <lineage>
        <taxon>Eukaryota</taxon>
        <taxon>Fungi</taxon>
        <taxon>Dikarya</taxon>
        <taxon>Ascomycota</taxon>
        <taxon>Pezizomycotina</taxon>
        <taxon>Leotiomycetes</taxon>
        <taxon>Helotiales</taxon>
        <taxon>Helotiaceae</taxon>
        <taxon>Hymenoscyphus</taxon>
    </lineage>
</organism>
<sequence length="405" mass="45583">MAPNRITELASIISLNTAKVDGYLEKHNKPTPSFNINAPLDLGIPPEAPEIEATRKKALAASIELQDLLQGPTACSRPVLNGTSLNAIYTYDIASKVPLDGKISFQDLAKRCGFRELELRRVLRFAMCWHRVFCEPERGYVAHTAASGQLMEDQRAMDMAGLMFDEGWQRHALAHNTNDNMFDWLGKNPEKARRFTSAISTLVPSGQAAAFLTKAFDWSSLCKSTVVDVGGSTGGVRILLAQEFENLNFIVQDLPEAIDGAEKNVPQNLRSRIEFMAHDFFMDQPVVAETYLLRAIFHNWPDRYCVQILQRLIPALKNGSKIVINDSLVPEPGTLDLLAERNIRAYDMLMMTLFNSRERENEDCIELFKEADERFCFLDAKKPTVGTMGVIIAVWREEQELKEVV</sequence>
<accession>A0A9N9LFM6</accession>
<evidence type="ECO:0000256" key="3">
    <source>
        <dbReference type="ARBA" id="ARBA00022691"/>
    </source>
</evidence>
<keyword evidence="2" id="KW-0808">Transferase</keyword>
<dbReference type="PANTHER" id="PTHR43712:SF12">
    <property type="entry name" value="STERIGMATOCYSTIN 8-O-METHYLTRANSFERASE"/>
    <property type="match status" value="1"/>
</dbReference>
<dbReference type="Pfam" id="PF00891">
    <property type="entry name" value="Methyltransf_2"/>
    <property type="match status" value="1"/>
</dbReference>
<dbReference type="SUPFAM" id="SSF46785">
    <property type="entry name" value="Winged helix' DNA-binding domain"/>
    <property type="match status" value="1"/>
</dbReference>
<dbReference type="CDD" id="cd02440">
    <property type="entry name" value="AdoMet_MTases"/>
    <property type="match status" value="1"/>
</dbReference>
<dbReference type="InterPro" id="IPR036388">
    <property type="entry name" value="WH-like_DNA-bd_sf"/>
</dbReference>
<dbReference type="Gene3D" id="1.10.10.10">
    <property type="entry name" value="Winged helix-like DNA-binding domain superfamily/Winged helix DNA-binding domain"/>
    <property type="match status" value="1"/>
</dbReference>
<dbReference type="OrthoDB" id="1606438at2759"/>
<dbReference type="PANTHER" id="PTHR43712">
    <property type="entry name" value="PUTATIVE (AFU_ORTHOLOGUE AFUA_4G14580)-RELATED"/>
    <property type="match status" value="1"/>
</dbReference>
<name>A0A9N9LFM6_9HELO</name>
<reference evidence="5" key="1">
    <citation type="submission" date="2021-07" db="EMBL/GenBank/DDBJ databases">
        <authorList>
            <person name="Durling M."/>
        </authorList>
    </citation>
    <scope>NUCLEOTIDE SEQUENCE</scope>
</reference>
<feature type="domain" description="O-methyltransferase C-terminal" evidence="4">
    <location>
        <begin position="181"/>
        <end position="371"/>
    </location>
</feature>